<organism evidence="1 2">
    <name type="scientific">Methanobrevibacter millerae</name>
    <dbReference type="NCBI Taxonomy" id="230361"/>
    <lineage>
        <taxon>Archaea</taxon>
        <taxon>Methanobacteriati</taxon>
        <taxon>Methanobacteriota</taxon>
        <taxon>Methanomada group</taxon>
        <taxon>Methanobacteria</taxon>
        <taxon>Methanobacteriales</taxon>
        <taxon>Methanobacteriaceae</taxon>
        <taxon>Methanobrevibacter</taxon>
    </lineage>
</organism>
<protein>
    <submittedName>
        <fullName evidence="1">Uncharacterized protein</fullName>
    </submittedName>
</protein>
<evidence type="ECO:0000313" key="2">
    <source>
        <dbReference type="Proteomes" id="UP000762703"/>
    </source>
</evidence>
<dbReference type="EMBL" id="SUTE01000054">
    <property type="protein sequence ID" value="MBE6505473.1"/>
    <property type="molecule type" value="Genomic_DNA"/>
</dbReference>
<dbReference type="RefSeq" id="WP_303737126.1">
    <property type="nucleotide sequence ID" value="NZ_SUTE01000054.1"/>
</dbReference>
<dbReference type="Proteomes" id="UP000762703">
    <property type="component" value="Unassembled WGS sequence"/>
</dbReference>
<sequence>MEDLEKIHNTIDIIAEDPRINVSKINDYTFNIVIEGELMDSFEKLGEIQSKLEESCSDEYSLKTIYGDGQDAKLILEKN</sequence>
<name>A0A8T3VJL7_9EURY</name>
<comment type="caution">
    <text evidence="1">The sequence shown here is derived from an EMBL/GenBank/DDBJ whole genome shotgun (WGS) entry which is preliminary data.</text>
</comment>
<reference evidence="1" key="1">
    <citation type="submission" date="2019-04" db="EMBL/GenBank/DDBJ databases">
        <title>Evolution of Biomass-Degrading Anaerobic Consortia Revealed by Metagenomics.</title>
        <authorList>
            <person name="Peng X."/>
        </authorList>
    </citation>
    <scope>NUCLEOTIDE SEQUENCE</scope>
    <source>
        <strain evidence="1">SIG12</strain>
    </source>
</reference>
<accession>A0A8T3VJL7</accession>
<gene>
    <name evidence="1" type="ORF">E7Z73_07030</name>
</gene>
<dbReference type="AlphaFoldDB" id="A0A8T3VJL7"/>
<evidence type="ECO:0000313" key="1">
    <source>
        <dbReference type="EMBL" id="MBE6505473.1"/>
    </source>
</evidence>
<proteinExistence type="predicted"/>